<organism evidence="4 5">
    <name type="scientific">Anaeramoeba flamelloides</name>
    <dbReference type="NCBI Taxonomy" id="1746091"/>
    <lineage>
        <taxon>Eukaryota</taxon>
        <taxon>Metamonada</taxon>
        <taxon>Anaeramoebidae</taxon>
        <taxon>Anaeramoeba</taxon>
    </lineage>
</organism>
<feature type="compositionally biased region" description="Basic and acidic residues" evidence="2">
    <location>
        <begin position="476"/>
        <end position="495"/>
    </location>
</feature>
<feature type="region of interest" description="Disordered" evidence="2">
    <location>
        <begin position="459"/>
        <end position="566"/>
    </location>
</feature>
<feature type="compositionally biased region" description="Basic and acidic residues" evidence="2">
    <location>
        <begin position="747"/>
        <end position="756"/>
    </location>
</feature>
<evidence type="ECO:0000256" key="1">
    <source>
        <dbReference type="SAM" id="Coils"/>
    </source>
</evidence>
<accession>A0ABQ8YGB7</accession>
<dbReference type="InterPro" id="IPR035965">
    <property type="entry name" value="PAS-like_dom_sf"/>
</dbReference>
<dbReference type="Pfam" id="PF13426">
    <property type="entry name" value="PAS_9"/>
    <property type="match status" value="1"/>
</dbReference>
<dbReference type="SUPFAM" id="SSF55785">
    <property type="entry name" value="PYP-like sensor domain (PAS domain)"/>
    <property type="match status" value="1"/>
</dbReference>
<comment type="caution">
    <text evidence="4">The sequence shown here is derived from an EMBL/GenBank/DDBJ whole genome shotgun (WGS) entry which is preliminary data.</text>
</comment>
<dbReference type="InterPro" id="IPR000014">
    <property type="entry name" value="PAS"/>
</dbReference>
<gene>
    <name evidence="4" type="ORF">M0813_21987</name>
</gene>
<evidence type="ECO:0000313" key="5">
    <source>
        <dbReference type="Proteomes" id="UP001150062"/>
    </source>
</evidence>
<evidence type="ECO:0000256" key="2">
    <source>
        <dbReference type="SAM" id="MobiDB-lite"/>
    </source>
</evidence>
<feature type="compositionally biased region" description="Basic and acidic residues" evidence="2">
    <location>
        <begin position="710"/>
        <end position="731"/>
    </location>
</feature>
<dbReference type="Proteomes" id="UP001150062">
    <property type="component" value="Unassembled WGS sequence"/>
</dbReference>
<sequence>MGNTNSPLKIRKDVNKKRYGLNKNTSKAFCVCTVDTNIFYTNQHFVDLFKCDKNQLLGQSINQSPKQQPHFGIKSKKAFELIKQMLKKATGTFSFNWLFNRPNKELFWARVDVLLAKLHDNIVCRCVLTEIPNPTLEDFIGEDLPGGNYLKKLDTLIKTTSFKESSDRSDMLLSLRSLTNHLQELIKQLKKQKQIERKYSRLEKENGKLRSQISNLFSSIQIERERKKNNSNLMKTQTEEVISNFNDSPTGNSDQQNFPLSKLLSKNSQIKILNNKSGQTAEDLENCTNNDNGGLRQKQNNTKKYQVKRLLMKTKTTKEINFQILPTKLLIRTELKTMSVTKKEDLKISIHPKHPIIIKMQLFENNNLLIQFDSVQQRIEFLQNLKLLFESNEKNENDNSSEELISSPLKRIEKTASLEVAKLERQPVLKKSHSENLSEKKKQKKLNFWKNSILTKIPKPDSFPKIIHHKSKKKTKEKEKEKDKRNEINKDENDTRSLVNLLHSKENKFSKPGNDTNISNHNNKHNTDIKNNKPTTTTNNDDDGSGNENEKEKEQEKEQESHHSIFKNNSIEVMDYQQLKGNILIVNGEEDWELVEYIKDDSKFIVDVIKVNNQNNENIEKKYVDLFFVDFNLMIGDLKFPIYLVSIKIFSKTSLKLLIKLFKENEKFFLNFKSEHDQILFLDKFDQLKEKSENFQKVIQLKKRNSLKEMEIQKEGDGNKNKNKNKNDNKNKNRNNNNNNNTNDDDEKIKEKEKSKNNHKNKKILKIPKKKKNSPSIKTSTTIHNSPKKSKRFLQKMKSLSMSGQRRNENFNHHHHHNNNHNHNDNHNAGCDDLETNTSKTRKRGKSLNQNEDFLNKTLYNSNKINSESHKNINKSNTQEIRVKRRQSDTRKFRKPLIDDEDSIEILIFFEEEIFQKAIFTFLGNGNVSLKTSNFTYFSNDQLEFKLINHPTKRKFSKLVIDTKKYLIKFHSGKERNKFSKRFIHDYESKKAIFQIVILLANYKGERIKKRVGRVAIRSGSLTIQLQDNQKLVIPILKILKILNHSKKNLLKLELLNDEYFMIAFLDNERANKFLEKMNKM</sequence>
<keyword evidence="1" id="KW-0175">Coiled coil</keyword>
<feature type="domain" description="PAS" evidence="3">
    <location>
        <begin position="28"/>
        <end position="130"/>
    </location>
</feature>
<feature type="region of interest" description="Disordered" evidence="2">
    <location>
        <begin position="710"/>
        <end position="794"/>
    </location>
</feature>
<evidence type="ECO:0000259" key="3">
    <source>
        <dbReference type="Pfam" id="PF13426"/>
    </source>
</evidence>
<feature type="compositionally biased region" description="Basic residues" evidence="2">
    <location>
        <begin position="757"/>
        <end position="773"/>
    </location>
</feature>
<keyword evidence="5" id="KW-1185">Reference proteome</keyword>
<evidence type="ECO:0000313" key="4">
    <source>
        <dbReference type="EMBL" id="KAJ6243550.1"/>
    </source>
</evidence>
<feature type="compositionally biased region" description="Basic residues" evidence="2">
    <location>
        <begin position="466"/>
        <end position="475"/>
    </location>
</feature>
<dbReference type="EMBL" id="JAOAOG010000168">
    <property type="protein sequence ID" value="KAJ6243550.1"/>
    <property type="molecule type" value="Genomic_DNA"/>
</dbReference>
<feature type="coiled-coil region" evidence="1">
    <location>
        <begin position="172"/>
        <end position="212"/>
    </location>
</feature>
<protein>
    <recommendedName>
        <fullName evidence="3">PAS domain-containing protein</fullName>
    </recommendedName>
</protein>
<feature type="compositionally biased region" description="Polar residues" evidence="2">
    <location>
        <begin position="774"/>
        <end position="785"/>
    </location>
</feature>
<dbReference type="Gene3D" id="3.30.450.20">
    <property type="entry name" value="PAS domain"/>
    <property type="match status" value="1"/>
</dbReference>
<feature type="compositionally biased region" description="Basic and acidic residues" evidence="2">
    <location>
        <begin position="548"/>
        <end position="563"/>
    </location>
</feature>
<name>A0ABQ8YGB7_9EUKA</name>
<proteinExistence type="predicted"/>
<feature type="region of interest" description="Disordered" evidence="2">
    <location>
        <begin position="808"/>
        <end position="852"/>
    </location>
</feature>
<reference evidence="4" key="1">
    <citation type="submission" date="2022-08" db="EMBL/GenBank/DDBJ databases">
        <title>Novel sulfate-reducing endosymbionts in the free-living metamonad Anaeramoeba.</title>
        <authorList>
            <person name="Jerlstrom-Hultqvist J."/>
            <person name="Cepicka I."/>
            <person name="Gallot-Lavallee L."/>
            <person name="Salas-Leiva D."/>
            <person name="Curtis B.A."/>
            <person name="Zahonova K."/>
            <person name="Pipaliya S."/>
            <person name="Dacks J."/>
            <person name="Roger A.J."/>
        </authorList>
    </citation>
    <scope>NUCLEOTIDE SEQUENCE</scope>
    <source>
        <strain evidence="4">Schooner1</strain>
    </source>
</reference>
<feature type="region of interest" description="Disordered" evidence="2">
    <location>
        <begin position="866"/>
        <end position="887"/>
    </location>
</feature>